<keyword evidence="3" id="KW-0813">Transport</keyword>
<feature type="transmembrane region" description="Helical" evidence="9">
    <location>
        <begin position="277"/>
        <end position="296"/>
    </location>
</feature>
<evidence type="ECO:0000313" key="12">
    <source>
        <dbReference type="Proteomes" id="UP001056291"/>
    </source>
</evidence>
<feature type="transmembrane region" description="Helical" evidence="9">
    <location>
        <begin position="400"/>
        <end position="421"/>
    </location>
</feature>
<dbReference type="PROSITE" id="PS00216">
    <property type="entry name" value="SUGAR_TRANSPORT_1"/>
    <property type="match status" value="1"/>
</dbReference>
<feature type="transmembrane region" description="Helical" evidence="9">
    <location>
        <begin position="308"/>
        <end position="327"/>
    </location>
</feature>
<gene>
    <name evidence="11" type="ORF">NBZ79_01590</name>
</gene>
<evidence type="ECO:0000256" key="8">
    <source>
        <dbReference type="ARBA" id="ARBA00023136"/>
    </source>
</evidence>
<evidence type="ECO:0000256" key="4">
    <source>
        <dbReference type="ARBA" id="ARBA00022475"/>
    </source>
</evidence>
<keyword evidence="7 9" id="KW-1133">Transmembrane helix</keyword>
<proteinExistence type="inferred from homology"/>
<feature type="transmembrane region" description="Helical" evidence="9">
    <location>
        <begin position="60"/>
        <end position="83"/>
    </location>
</feature>
<evidence type="ECO:0000256" key="1">
    <source>
        <dbReference type="ARBA" id="ARBA00004651"/>
    </source>
</evidence>
<evidence type="ECO:0000256" key="5">
    <source>
        <dbReference type="ARBA" id="ARBA00022692"/>
    </source>
</evidence>
<feature type="transmembrane region" description="Helical" evidence="9">
    <location>
        <begin position="95"/>
        <end position="113"/>
    </location>
</feature>
<feature type="transmembrane region" description="Helical" evidence="9">
    <location>
        <begin position="333"/>
        <end position="353"/>
    </location>
</feature>
<feature type="transmembrane region" description="Helical" evidence="9">
    <location>
        <begin position="119"/>
        <end position="139"/>
    </location>
</feature>
<dbReference type="InterPro" id="IPR051084">
    <property type="entry name" value="H+-coupled_symporters"/>
</dbReference>
<feature type="domain" description="Major facilitator superfamily (MFS) profile" evidence="10">
    <location>
        <begin position="23"/>
        <end position="425"/>
    </location>
</feature>
<dbReference type="Gene3D" id="1.20.1250.20">
    <property type="entry name" value="MFS general substrate transporter like domains"/>
    <property type="match status" value="1"/>
</dbReference>
<feature type="transmembrane region" description="Helical" evidence="9">
    <location>
        <begin position="242"/>
        <end position="265"/>
    </location>
</feature>
<dbReference type="InterPro" id="IPR011701">
    <property type="entry name" value="MFS"/>
</dbReference>
<name>A0ABY4W6X3_9PROT</name>
<dbReference type="InterPro" id="IPR020846">
    <property type="entry name" value="MFS_dom"/>
</dbReference>
<keyword evidence="8 9" id="KW-0472">Membrane</keyword>
<dbReference type="PANTHER" id="PTHR43528:SF1">
    <property type="entry name" value="ALPHA-KETOGLUTARATE PERMEASE"/>
    <property type="match status" value="1"/>
</dbReference>
<comment type="subcellular location">
    <subcellularLocation>
        <location evidence="1">Cell membrane</location>
        <topology evidence="1">Multi-pass membrane protein</topology>
    </subcellularLocation>
</comment>
<dbReference type="InterPro" id="IPR005829">
    <property type="entry name" value="Sugar_transporter_CS"/>
</dbReference>
<evidence type="ECO:0000256" key="9">
    <source>
        <dbReference type="SAM" id="Phobius"/>
    </source>
</evidence>
<protein>
    <submittedName>
        <fullName evidence="11">MFS transporter</fullName>
    </submittedName>
</protein>
<keyword evidence="5 9" id="KW-0812">Transmembrane</keyword>
<comment type="similarity">
    <text evidence="2">Belongs to the major facilitator superfamily. Metabolite:H+ Symporter (MHS) family (TC 2.A.1.6) family.</text>
</comment>
<dbReference type="SUPFAM" id="SSF103473">
    <property type="entry name" value="MFS general substrate transporter"/>
    <property type="match status" value="1"/>
</dbReference>
<dbReference type="EMBL" id="CP098747">
    <property type="protein sequence ID" value="USG61667.1"/>
    <property type="molecule type" value="Genomic_DNA"/>
</dbReference>
<keyword evidence="4" id="KW-1003">Cell membrane</keyword>
<evidence type="ECO:0000259" key="10">
    <source>
        <dbReference type="PROSITE" id="PS50850"/>
    </source>
</evidence>
<accession>A0ABY4W6X3</accession>
<dbReference type="RefSeq" id="WP_251934828.1">
    <property type="nucleotide sequence ID" value="NZ_CP098747.1"/>
</dbReference>
<dbReference type="PROSITE" id="PS00217">
    <property type="entry name" value="SUGAR_TRANSPORT_2"/>
    <property type="match status" value="1"/>
</dbReference>
<evidence type="ECO:0000313" key="11">
    <source>
        <dbReference type="EMBL" id="USG61667.1"/>
    </source>
</evidence>
<evidence type="ECO:0000256" key="6">
    <source>
        <dbReference type="ARBA" id="ARBA00022847"/>
    </source>
</evidence>
<dbReference type="PROSITE" id="PS50850">
    <property type="entry name" value="MFS"/>
    <property type="match status" value="1"/>
</dbReference>
<feature type="transmembrane region" description="Helical" evidence="9">
    <location>
        <begin position="374"/>
        <end position="394"/>
    </location>
</feature>
<sequence>MMSSSSDIQDAGSEINKSGRTRTILAGLVGNIMEWYDFAIYGYFAATIGKQFFPSEDPSISLIASFGAFAAGFLARPLGGIVFGRIGDIVGRKRVLMLSVLAMAVPTTLIAFLPGFETIGILAPIILVLLRIIQGLSVGGEYTSSIVFLVEQAPVKRRSFFAVWGMWGAVLGILAGSAIGDVVATVLTEEQIADWGWRVPFLLGSLVAVSCILVRRSITKDAPSPEVSSPVKHTFMVHYPTVIKVILLNIGTAVSFYAAFVYVVTYVKEVDGLPEEIALNLNTGSMVLLLLFMPIAAWMADQLGRKPMMLAGSFLLAFGAIPFFHLIHTTEPMYILLGEIGFAIGISIFSGGLNAANVELMPTSVRCTGLAFSYNASVGIFGGLTPLIVTWLLTTTGDPIAPAYWIAFAGGLSLIATLFLYRETQHKVLSP</sequence>
<dbReference type="Pfam" id="PF07690">
    <property type="entry name" value="MFS_1"/>
    <property type="match status" value="1"/>
</dbReference>
<keyword evidence="12" id="KW-1185">Reference proteome</keyword>
<dbReference type="Proteomes" id="UP001056291">
    <property type="component" value="Chromosome"/>
</dbReference>
<evidence type="ECO:0000256" key="3">
    <source>
        <dbReference type="ARBA" id="ARBA00022448"/>
    </source>
</evidence>
<feature type="transmembrane region" description="Helical" evidence="9">
    <location>
        <begin position="160"/>
        <end position="183"/>
    </location>
</feature>
<evidence type="ECO:0000256" key="2">
    <source>
        <dbReference type="ARBA" id="ARBA00008240"/>
    </source>
</evidence>
<organism evidence="11 12">
    <name type="scientific">Sneathiella marina</name>
    <dbReference type="NCBI Taxonomy" id="2950108"/>
    <lineage>
        <taxon>Bacteria</taxon>
        <taxon>Pseudomonadati</taxon>
        <taxon>Pseudomonadota</taxon>
        <taxon>Alphaproteobacteria</taxon>
        <taxon>Sneathiellales</taxon>
        <taxon>Sneathiellaceae</taxon>
        <taxon>Sneathiella</taxon>
    </lineage>
</organism>
<keyword evidence="6" id="KW-0769">Symport</keyword>
<dbReference type="InterPro" id="IPR036259">
    <property type="entry name" value="MFS_trans_sf"/>
</dbReference>
<dbReference type="PANTHER" id="PTHR43528">
    <property type="entry name" value="ALPHA-KETOGLUTARATE PERMEASE"/>
    <property type="match status" value="1"/>
</dbReference>
<evidence type="ECO:0000256" key="7">
    <source>
        <dbReference type="ARBA" id="ARBA00022989"/>
    </source>
</evidence>
<feature type="transmembrane region" description="Helical" evidence="9">
    <location>
        <begin position="195"/>
        <end position="214"/>
    </location>
</feature>
<reference evidence="11" key="1">
    <citation type="submission" date="2022-06" db="EMBL/GenBank/DDBJ databases">
        <title>Sneathiella actinostolidae sp. nov., isolated from a sea anemonein the Western Pacific Ocean.</title>
        <authorList>
            <person name="Wei M.J."/>
        </authorList>
    </citation>
    <scope>NUCLEOTIDE SEQUENCE</scope>
    <source>
        <strain evidence="11">PHK-P5</strain>
    </source>
</reference>